<dbReference type="EMBL" id="BQNB010008800">
    <property type="protein sequence ID" value="GJS54477.1"/>
    <property type="molecule type" value="Genomic_DNA"/>
</dbReference>
<comment type="caution">
    <text evidence="2">The sequence shown here is derived from an EMBL/GenBank/DDBJ whole genome shotgun (WGS) entry which is preliminary data.</text>
</comment>
<dbReference type="PANTHER" id="PTHR34072">
    <property type="entry name" value="ENZYMATIC POLYPROTEIN-RELATED"/>
    <property type="match status" value="1"/>
</dbReference>
<proteinExistence type="predicted"/>
<dbReference type="InterPro" id="IPR012337">
    <property type="entry name" value="RNaseH-like_sf"/>
</dbReference>
<accession>A0ABQ4WNN8</accession>
<dbReference type="Gene3D" id="3.30.420.10">
    <property type="entry name" value="Ribonuclease H-like superfamily/Ribonuclease H"/>
    <property type="match status" value="1"/>
</dbReference>
<dbReference type="Pfam" id="PF17919">
    <property type="entry name" value="RT_RNaseH_2"/>
    <property type="match status" value="1"/>
</dbReference>
<reference evidence="2" key="2">
    <citation type="submission" date="2022-01" db="EMBL/GenBank/DDBJ databases">
        <authorList>
            <person name="Yamashiro T."/>
            <person name="Shiraishi A."/>
            <person name="Satake H."/>
            <person name="Nakayama K."/>
        </authorList>
    </citation>
    <scope>NUCLEOTIDE SEQUENCE</scope>
</reference>
<evidence type="ECO:0000313" key="3">
    <source>
        <dbReference type="Proteomes" id="UP001151760"/>
    </source>
</evidence>
<keyword evidence="3" id="KW-1185">Reference proteome</keyword>
<sequence length="332" mass="37544">MLRSLEIYKPIPTDPGDLHWTTVKNILKYLRNTKDMFLVYGGDLKRELRVSCYTNAGYLTDADDLKSQTGYVFILNGGAVDWKSAKQSIFVLHRQKCLQVVGVNDSGIILINSNGRNLPNFEEELAIKTNASRIGIGAIQQQRRHPITYYSKSLAPRHKALSSYEKELLAILYKNGSENYAADALSRVSTSSQLLQMALTTGETMKHYSWTNAQPRRKCKLVVDNDKEPKCALLVHFHSDSTGGHSGLPISYGKSMILVILDRLSKYSHFIALSHPFTVVKVVNAFMDHVYKLHGFPQVIVRDKDKSDGQTEVVSRCLETYLRCMTREKPKE</sequence>
<dbReference type="InterPro" id="IPR036397">
    <property type="entry name" value="RNaseH_sf"/>
</dbReference>
<evidence type="ECO:0000313" key="2">
    <source>
        <dbReference type="EMBL" id="GJS54477.1"/>
    </source>
</evidence>
<dbReference type="SUPFAM" id="SSF53098">
    <property type="entry name" value="Ribonuclease H-like"/>
    <property type="match status" value="1"/>
</dbReference>
<organism evidence="2 3">
    <name type="scientific">Tanacetum coccineum</name>
    <dbReference type="NCBI Taxonomy" id="301880"/>
    <lineage>
        <taxon>Eukaryota</taxon>
        <taxon>Viridiplantae</taxon>
        <taxon>Streptophyta</taxon>
        <taxon>Embryophyta</taxon>
        <taxon>Tracheophyta</taxon>
        <taxon>Spermatophyta</taxon>
        <taxon>Magnoliopsida</taxon>
        <taxon>eudicotyledons</taxon>
        <taxon>Gunneridae</taxon>
        <taxon>Pentapetalae</taxon>
        <taxon>asterids</taxon>
        <taxon>campanulids</taxon>
        <taxon>Asterales</taxon>
        <taxon>Asteraceae</taxon>
        <taxon>Asteroideae</taxon>
        <taxon>Anthemideae</taxon>
        <taxon>Anthemidinae</taxon>
        <taxon>Tanacetum</taxon>
    </lineage>
</organism>
<dbReference type="InterPro" id="IPR043502">
    <property type="entry name" value="DNA/RNA_pol_sf"/>
</dbReference>
<dbReference type="PANTHER" id="PTHR34072:SF52">
    <property type="entry name" value="RIBONUCLEASE H"/>
    <property type="match status" value="1"/>
</dbReference>
<dbReference type="Proteomes" id="UP001151760">
    <property type="component" value="Unassembled WGS sequence"/>
</dbReference>
<feature type="domain" description="Reverse transcriptase/retrotransposon-derived protein RNase H-like" evidence="1">
    <location>
        <begin position="117"/>
        <end position="173"/>
    </location>
</feature>
<dbReference type="InterPro" id="IPR041577">
    <property type="entry name" value="RT_RNaseH_2"/>
</dbReference>
<name>A0ABQ4WNN8_9ASTR</name>
<gene>
    <name evidence="2" type="ORF">Tco_0627839</name>
</gene>
<dbReference type="SUPFAM" id="SSF56672">
    <property type="entry name" value="DNA/RNA polymerases"/>
    <property type="match status" value="1"/>
</dbReference>
<protein>
    <submittedName>
        <fullName evidence="2">Retrotransposon protein, putative, ty1-copia subclass</fullName>
    </submittedName>
</protein>
<reference evidence="2" key="1">
    <citation type="journal article" date="2022" name="Int. J. Mol. Sci.">
        <title>Draft Genome of Tanacetum Coccineum: Genomic Comparison of Closely Related Tanacetum-Family Plants.</title>
        <authorList>
            <person name="Yamashiro T."/>
            <person name="Shiraishi A."/>
            <person name="Nakayama K."/>
            <person name="Satake H."/>
        </authorList>
    </citation>
    <scope>NUCLEOTIDE SEQUENCE</scope>
</reference>
<evidence type="ECO:0000259" key="1">
    <source>
        <dbReference type="Pfam" id="PF17919"/>
    </source>
</evidence>